<evidence type="ECO:0000313" key="4">
    <source>
        <dbReference type="Proteomes" id="UP000255108"/>
    </source>
</evidence>
<organism evidence="2 4">
    <name type="scientific">Iodobacter fluviatilis</name>
    <dbReference type="NCBI Taxonomy" id="537"/>
    <lineage>
        <taxon>Bacteria</taxon>
        <taxon>Pseudomonadati</taxon>
        <taxon>Pseudomonadota</taxon>
        <taxon>Betaproteobacteria</taxon>
        <taxon>Neisseriales</taxon>
        <taxon>Chitinibacteraceae</taxon>
        <taxon>Iodobacter</taxon>
    </lineage>
</organism>
<dbReference type="Proteomes" id="UP000295794">
    <property type="component" value="Unassembled WGS sequence"/>
</dbReference>
<dbReference type="EMBL" id="UGHR01000001">
    <property type="protein sequence ID" value="STQ89358.1"/>
    <property type="molecule type" value="Genomic_DNA"/>
</dbReference>
<dbReference type="Proteomes" id="UP000255108">
    <property type="component" value="Unassembled WGS sequence"/>
</dbReference>
<evidence type="ECO:0000313" key="2">
    <source>
        <dbReference type="EMBL" id="STQ89358.1"/>
    </source>
</evidence>
<dbReference type="RefSeq" id="WP_132038592.1">
    <property type="nucleotide sequence ID" value="NZ_CAWOLO010000001.1"/>
</dbReference>
<reference evidence="3 5" key="2">
    <citation type="submission" date="2019-03" db="EMBL/GenBank/DDBJ databases">
        <title>Genomic Encyclopedia of Type Strains, Phase IV (KMG-IV): sequencing the most valuable type-strain genomes for metagenomic binning, comparative biology and taxonomic classification.</title>
        <authorList>
            <person name="Goeker M."/>
        </authorList>
    </citation>
    <scope>NUCLEOTIDE SEQUENCE [LARGE SCALE GENOMIC DNA]</scope>
    <source>
        <strain evidence="3 5">DSM 3764</strain>
    </source>
</reference>
<reference evidence="2 4" key="1">
    <citation type="submission" date="2018-06" db="EMBL/GenBank/DDBJ databases">
        <authorList>
            <consortium name="Pathogen Informatics"/>
            <person name="Doyle S."/>
        </authorList>
    </citation>
    <scope>NUCLEOTIDE SEQUENCE [LARGE SCALE GENOMIC DNA]</scope>
    <source>
        <strain evidence="2 4">NCTC11159</strain>
    </source>
</reference>
<dbReference type="PANTHER" id="PTHR39431">
    <property type="entry name" value="FRPA/C-RELATED PROTEIN"/>
    <property type="match status" value="1"/>
</dbReference>
<proteinExistence type="predicted"/>
<accession>A0A377Q3M9</accession>
<name>A0A377Q3M9_9NEIS</name>
<dbReference type="EMBL" id="SMBT01000001">
    <property type="protein sequence ID" value="TCU90331.1"/>
    <property type="molecule type" value="Genomic_DNA"/>
</dbReference>
<dbReference type="AlphaFoldDB" id="A0A377Q3M9"/>
<sequence>MRIEQSDLKLTSHQASSSESWKSLQIAEGSASADPSQTPFSAFFNQELSALARFMPQTDAKQEEAMKEVDKSQTQRFQSLWEMLFGNHTSSQSTPTCPEKPTAAATANSPLSTTAKAQPITLQVMAIEHSKSSESCSFNASGKVCLQDGSTRQFDVAYQNAQSSESTKILGAEWLTLKDPLVIDMGPATTKLSQQSVDFDLDNDGKKESMRLPDASSGLLFLDKNHNGVADNGSELFGPQSGNGFSDLARLDDDHNGWIDEGDTAYKDLKLWQSGDQPAGRVQTLAQAGVGAMATTSVQTEYGIKENEQLLGQIRASSVWLGEHGGAGSVRQIDLATKPLA</sequence>
<feature type="region of interest" description="Disordered" evidence="1">
    <location>
        <begin position="1"/>
        <end position="38"/>
    </location>
</feature>
<evidence type="ECO:0000313" key="5">
    <source>
        <dbReference type="Proteomes" id="UP000295794"/>
    </source>
</evidence>
<protein>
    <submittedName>
        <fullName evidence="2">Uncharacterized protein</fullName>
    </submittedName>
</protein>
<feature type="compositionally biased region" description="Polar residues" evidence="1">
    <location>
        <begin position="8"/>
        <end position="23"/>
    </location>
</feature>
<dbReference type="PANTHER" id="PTHR39431:SF1">
    <property type="entry name" value="FRPA_C-RELATED PROTEIN"/>
    <property type="match status" value="1"/>
</dbReference>
<dbReference type="OrthoDB" id="9773411at2"/>
<gene>
    <name evidence="3" type="ORF">EV682_101357</name>
    <name evidence="2" type="ORF">NCTC11159_00375</name>
</gene>
<evidence type="ECO:0000313" key="3">
    <source>
        <dbReference type="EMBL" id="TCU90331.1"/>
    </source>
</evidence>
<feature type="region of interest" description="Disordered" evidence="1">
    <location>
        <begin position="88"/>
        <end position="111"/>
    </location>
</feature>
<keyword evidence="5" id="KW-1185">Reference proteome</keyword>
<evidence type="ECO:0000256" key="1">
    <source>
        <dbReference type="SAM" id="MobiDB-lite"/>
    </source>
</evidence>